<accession>Q245Z4</accession>
<proteinExistence type="predicted"/>
<dbReference type="Proteomes" id="UP000009168">
    <property type="component" value="Unassembled WGS sequence"/>
</dbReference>
<organism evidence="1 2">
    <name type="scientific">Tetrahymena thermophila (strain SB210)</name>
    <dbReference type="NCBI Taxonomy" id="312017"/>
    <lineage>
        <taxon>Eukaryota</taxon>
        <taxon>Sar</taxon>
        <taxon>Alveolata</taxon>
        <taxon>Ciliophora</taxon>
        <taxon>Intramacronucleata</taxon>
        <taxon>Oligohymenophorea</taxon>
        <taxon>Hymenostomatida</taxon>
        <taxon>Tetrahymenina</taxon>
        <taxon>Tetrahymenidae</taxon>
        <taxon>Tetrahymena</taxon>
    </lineage>
</organism>
<dbReference type="AlphaFoldDB" id="Q245Z4"/>
<dbReference type="EMBL" id="GG662474">
    <property type="protein sequence ID" value="EAS03489.1"/>
    <property type="molecule type" value="Genomic_DNA"/>
</dbReference>
<dbReference type="GeneID" id="7828643"/>
<dbReference type="RefSeq" id="XP_001023734.1">
    <property type="nucleotide sequence ID" value="XM_001023734.1"/>
</dbReference>
<name>Q245Z4_TETTS</name>
<protein>
    <submittedName>
        <fullName evidence="1">AMP-binding enzyme family protein</fullName>
    </submittedName>
</protein>
<dbReference type="InParanoid" id="Q245Z4"/>
<keyword evidence="2" id="KW-1185">Reference proteome</keyword>
<evidence type="ECO:0000313" key="2">
    <source>
        <dbReference type="Proteomes" id="UP000009168"/>
    </source>
</evidence>
<reference evidence="2" key="1">
    <citation type="journal article" date="2006" name="PLoS Biol.">
        <title>Macronuclear genome sequence of the ciliate Tetrahymena thermophila, a model eukaryote.</title>
        <authorList>
            <person name="Eisen J.A."/>
            <person name="Coyne R.S."/>
            <person name="Wu M."/>
            <person name="Wu D."/>
            <person name="Thiagarajan M."/>
            <person name="Wortman J.R."/>
            <person name="Badger J.H."/>
            <person name="Ren Q."/>
            <person name="Amedeo P."/>
            <person name="Jones K.M."/>
            <person name="Tallon L.J."/>
            <person name="Delcher A.L."/>
            <person name="Salzberg S.L."/>
            <person name="Silva J.C."/>
            <person name="Haas B.J."/>
            <person name="Majoros W.H."/>
            <person name="Farzad M."/>
            <person name="Carlton J.M."/>
            <person name="Smith R.K. Jr."/>
            <person name="Garg J."/>
            <person name="Pearlman R.E."/>
            <person name="Karrer K.M."/>
            <person name="Sun L."/>
            <person name="Manning G."/>
            <person name="Elde N.C."/>
            <person name="Turkewitz A.P."/>
            <person name="Asai D.J."/>
            <person name="Wilkes D.E."/>
            <person name="Wang Y."/>
            <person name="Cai H."/>
            <person name="Collins K."/>
            <person name="Stewart B.A."/>
            <person name="Lee S.R."/>
            <person name="Wilamowska K."/>
            <person name="Weinberg Z."/>
            <person name="Ruzzo W.L."/>
            <person name="Wloga D."/>
            <person name="Gaertig J."/>
            <person name="Frankel J."/>
            <person name="Tsao C.-C."/>
            <person name="Gorovsky M.A."/>
            <person name="Keeling P.J."/>
            <person name="Waller R.F."/>
            <person name="Patron N.J."/>
            <person name="Cherry J.M."/>
            <person name="Stover N.A."/>
            <person name="Krieger C.J."/>
            <person name="del Toro C."/>
            <person name="Ryder H.F."/>
            <person name="Williamson S.C."/>
            <person name="Barbeau R.A."/>
            <person name="Hamilton E.P."/>
            <person name="Orias E."/>
        </authorList>
    </citation>
    <scope>NUCLEOTIDE SEQUENCE [LARGE SCALE GENOMIC DNA]</scope>
    <source>
        <strain evidence="2">SB210</strain>
    </source>
</reference>
<gene>
    <name evidence="1" type="ORF">TTHERM_00245040</name>
</gene>
<evidence type="ECO:0000313" key="1">
    <source>
        <dbReference type="EMBL" id="EAS03489.1"/>
    </source>
</evidence>
<sequence>MDLSEDMIAFRFEISYGLSIQSLEDLTNKIYIVHKAYLISLTQTSQEQVDLDVVKCKSPTLEGYYCLDLSKLPNSSLYTDNNQSIQSYLQISTYGCLDTDNLKTTIPQNCASAQEINSVFNSQYSGIKIKIKTSQFNTTSRSIETSYRSTIINTLQNQIFLTSIKIQQQVTTIKEGYLFQTETNFTSALSYGVESQSLQQQLAKQFQNLGSISQALLEDVFHEIK</sequence>
<dbReference type="KEGG" id="tet:TTHERM_00245040"/>
<dbReference type="HOGENOM" id="CLU_1232013_0_0_1"/>